<proteinExistence type="inferred from homology"/>
<dbReference type="GO" id="GO:0009236">
    <property type="term" value="P:cobalamin biosynthetic process"/>
    <property type="evidence" value="ECO:0007669"/>
    <property type="project" value="UniProtKB-KW"/>
</dbReference>
<gene>
    <name evidence="12" type="ORF">JJB74_07250</name>
</gene>
<dbReference type="InterPro" id="IPR011698">
    <property type="entry name" value="GATase_3"/>
</dbReference>
<dbReference type="Gene3D" id="3.40.50.300">
    <property type="entry name" value="P-loop containing nucleotide triphosphate hydrolases"/>
    <property type="match status" value="1"/>
</dbReference>
<evidence type="ECO:0000313" key="13">
    <source>
        <dbReference type="Proteomes" id="UP000622890"/>
    </source>
</evidence>
<dbReference type="InterPro" id="IPR004484">
    <property type="entry name" value="CbiA/CobB_synth"/>
</dbReference>
<dbReference type="SUPFAM" id="SSF52540">
    <property type="entry name" value="P-loop containing nucleoside triphosphate hydrolases"/>
    <property type="match status" value="1"/>
</dbReference>
<dbReference type="AlphaFoldDB" id="A0A934W5V9"/>
<keyword evidence="6" id="KW-0547">Nucleotide-binding</keyword>
<dbReference type="InterPro" id="IPR029062">
    <property type="entry name" value="Class_I_gatase-like"/>
</dbReference>
<dbReference type="Pfam" id="PF01656">
    <property type="entry name" value="CbiA"/>
    <property type="match status" value="1"/>
</dbReference>
<evidence type="ECO:0000256" key="1">
    <source>
        <dbReference type="ARBA" id="ARBA00001946"/>
    </source>
</evidence>
<comment type="similarity">
    <text evidence="3">Belongs to the CobB/CobQ family. CobQ subfamily.</text>
</comment>
<evidence type="ECO:0000259" key="10">
    <source>
        <dbReference type="Pfam" id="PF01656"/>
    </source>
</evidence>
<dbReference type="Pfam" id="PF07685">
    <property type="entry name" value="GATase_3"/>
    <property type="match status" value="1"/>
</dbReference>
<dbReference type="RefSeq" id="WP_200591144.1">
    <property type="nucleotide sequence ID" value="NZ_JAEPBG010000002.1"/>
</dbReference>
<comment type="pathway">
    <text evidence="2">Cofactor biosynthesis; adenosylcobalamin biosynthesis.</text>
</comment>
<feature type="domain" description="CobQ/CobB/MinD/ParA nucleotide binding" evidence="10">
    <location>
        <begin position="9"/>
        <end position="173"/>
    </location>
</feature>
<evidence type="ECO:0000313" key="12">
    <source>
        <dbReference type="EMBL" id="MBK4734395.1"/>
    </source>
</evidence>
<evidence type="ECO:0000256" key="3">
    <source>
        <dbReference type="ARBA" id="ARBA00006205"/>
    </source>
</evidence>
<dbReference type="SUPFAM" id="SSF52317">
    <property type="entry name" value="Class I glutamine amidotransferase-like"/>
    <property type="match status" value="1"/>
</dbReference>
<keyword evidence="8" id="KW-0460">Magnesium</keyword>
<dbReference type="PROSITE" id="PS51274">
    <property type="entry name" value="GATASE_COBBQ"/>
    <property type="match status" value="1"/>
</dbReference>
<dbReference type="GO" id="GO:0042242">
    <property type="term" value="F:cobyrinic acid a,c-diamide synthase activity"/>
    <property type="evidence" value="ECO:0007669"/>
    <property type="project" value="InterPro"/>
</dbReference>
<evidence type="ECO:0000256" key="5">
    <source>
        <dbReference type="ARBA" id="ARBA00022598"/>
    </source>
</evidence>
<dbReference type="EMBL" id="JAEPBG010000002">
    <property type="protein sequence ID" value="MBK4734395.1"/>
    <property type="molecule type" value="Genomic_DNA"/>
</dbReference>
<sequence>MPSRIALISAAASGQGKTTVVAALARRWRNEGKRVRVFKTGADFLDPMLLQVASGAPVSNLDLWINGEAACRRALADAASDADIVLIEGVMGLYDGSPSSADLARAFHVPVIAVIDASALAQTAGALAMGLRDYGPVRLAGVIANRVAGPAHAAMVAASLRDIPLLGSLTAQDAALPERHLGLVPATELPDLDARLERLAQDLSLDASIWQALPEVRIEAAATTAPAPSLRGKTIAVAQDAAFCFLYPDNLDCLRALGATLCPFSPLANEAVPAHADALYLPGGYPELHGATLAAATRWQASVRDFHARGLPIWAECGGMMALADAIVDHAAQRWPMAGLLPGEAMMQARLGGLGPQALPLPQGQLRGHAFHYSRLETALEPATHTLAHPSGVPGAALYRVGTLAASYFHAWFPSCPPAAAALFGARQSV</sequence>
<evidence type="ECO:0000259" key="11">
    <source>
        <dbReference type="Pfam" id="PF07685"/>
    </source>
</evidence>
<keyword evidence="13" id="KW-1185">Reference proteome</keyword>
<keyword evidence="5" id="KW-0436">Ligase</keyword>
<organism evidence="12 13">
    <name type="scientific">Noviherbaspirillum pedocola</name>
    <dbReference type="NCBI Taxonomy" id="2801341"/>
    <lineage>
        <taxon>Bacteria</taxon>
        <taxon>Pseudomonadati</taxon>
        <taxon>Pseudomonadota</taxon>
        <taxon>Betaproteobacteria</taxon>
        <taxon>Burkholderiales</taxon>
        <taxon>Oxalobacteraceae</taxon>
        <taxon>Noviherbaspirillum</taxon>
    </lineage>
</organism>
<dbReference type="CDD" id="cd03130">
    <property type="entry name" value="GATase1_CobB"/>
    <property type="match status" value="1"/>
</dbReference>
<feature type="domain" description="CobB/CobQ-like glutamine amidotransferase" evidence="11">
    <location>
        <begin position="234"/>
        <end position="413"/>
    </location>
</feature>
<accession>A0A934W5V9</accession>
<evidence type="ECO:0000256" key="2">
    <source>
        <dbReference type="ARBA" id="ARBA00004953"/>
    </source>
</evidence>
<keyword evidence="9" id="KW-0315">Glutamine amidotransferase</keyword>
<dbReference type="Proteomes" id="UP000622890">
    <property type="component" value="Unassembled WGS sequence"/>
</dbReference>
<protein>
    <submittedName>
        <fullName evidence="12">Cobyrinate a,c-diamide synthase</fullName>
    </submittedName>
</protein>
<dbReference type="PANTHER" id="PTHR43873:SF1">
    <property type="entry name" value="COBYRINATE A,C-DIAMIDE SYNTHASE"/>
    <property type="match status" value="1"/>
</dbReference>
<evidence type="ECO:0000256" key="8">
    <source>
        <dbReference type="ARBA" id="ARBA00022842"/>
    </source>
</evidence>
<name>A0A934W5V9_9BURK</name>
<comment type="cofactor">
    <cofactor evidence="1">
        <name>Mg(2+)</name>
        <dbReference type="ChEBI" id="CHEBI:18420"/>
    </cofactor>
</comment>
<keyword evidence="7" id="KW-0067">ATP-binding</keyword>
<evidence type="ECO:0000256" key="6">
    <source>
        <dbReference type="ARBA" id="ARBA00022741"/>
    </source>
</evidence>
<dbReference type="PANTHER" id="PTHR43873">
    <property type="entry name" value="COBYRINATE A,C-DIAMIDE SYNTHASE"/>
    <property type="match status" value="1"/>
</dbReference>
<evidence type="ECO:0000256" key="4">
    <source>
        <dbReference type="ARBA" id="ARBA00022573"/>
    </source>
</evidence>
<keyword evidence="4" id="KW-0169">Cobalamin biosynthesis</keyword>
<reference evidence="12" key="1">
    <citation type="submission" date="2021-01" db="EMBL/GenBank/DDBJ databases">
        <title>Genome sequence of strain Noviherbaspirillum sp. DKR-6.</title>
        <authorList>
            <person name="Chaudhary D.K."/>
        </authorList>
    </citation>
    <scope>NUCLEOTIDE SEQUENCE</scope>
    <source>
        <strain evidence="12">DKR-6</strain>
    </source>
</reference>
<comment type="caution">
    <text evidence="12">The sequence shown here is derived from an EMBL/GenBank/DDBJ whole genome shotgun (WGS) entry which is preliminary data.</text>
</comment>
<dbReference type="NCBIfam" id="NF002204">
    <property type="entry name" value="PRK01077.1"/>
    <property type="match status" value="1"/>
</dbReference>
<evidence type="ECO:0000256" key="9">
    <source>
        <dbReference type="ARBA" id="ARBA00022962"/>
    </source>
</evidence>
<dbReference type="InterPro" id="IPR027417">
    <property type="entry name" value="P-loop_NTPase"/>
</dbReference>
<evidence type="ECO:0000256" key="7">
    <source>
        <dbReference type="ARBA" id="ARBA00022840"/>
    </source>
</evidence>
<dbReference type="Gene3D" id="3.40.50.880">
    <property type="match status" value="1"/>
</dbReference>
<dbReference type="GO" id="GO:0005524">
    <property type="term" value="F:ATP binding"/>
    <property type="evidence" value="ECO:0007669"/>
    <property type="project" value="UniProtKB-KW"/>
</dbReference>
<dbReference type="InterPro" id="IPR002586">
    <property type="entry name" value="CobQ/CobB/MinD/ParA_Nub-bd_dom"/>
</dbReference>